<gene>
    <name evidence="4" type="ORF">ZHAS_00013654</name>
</gene>
<dbReference type="VEuPathDB" id="VectorBase:ASIS007489"/>
<dbReference type="InterPro" id="IPR052039">
    <property type="entry name" value="Caspase-related_regulators"/>
</dbReference>
<comment type="similarity">
    <text evidence="1">Belongs to the peptidase C14A family.</text>
</comment>
<evidence type="ECO:0000259" key="3">
    <source>
        <dbReference type="PROSITE" id="PS50208"/>
    </source>
</evidence>
<dbReference type="InterPro" id="IPR015917">
    <property type="entry name" value="Pept_C14A"/>
</dbReference>
<reference evidence="4 6" key="1">
    <citation type="journal article" date="2014" name="BMC Genomics">
        <title>Genome sequence of Anopheles sinensis provides insight into genetics basis of mosquito competence for malaria parasites.</title>
        <authorList>
            <person name="Zhou D."/>
            <person name="Zhang D."/>
            <person name="Ding G."/>
            <person name="Shi L."/>
            <person name="Hou Q."/>
            <person name="Ye Y."/>
            <person name="Xu Y."/>
            <person name="Zhou H."/>
            <person name="Xiong C."/>
            <person name="Li S."/>
            <person name="Yu J."/>
            <person name="Hong S."/>
            <person name="Yu X."/>
            <person name="Zou P."/>
            <person name="Chen C."/>
            <person name="Chang X."/>
            <person name="Wang W."/>
            <person name="Lv Y."/>
            <person name="Sun Y."/>
            <person name="Ma L."/>
            <person name="Shen B."/>
            <person name="Zhu C."/>
        </authorList>
    </citation>
    <scope>NUCLEOTIDE SEQUENCE [LARGE SCALE GENOMIC DNA]</scope>
</reference>
<feature type="region of interest" description="Disordered" evidence="2">
    <location>
        <begin position="1"/>
        <end position="82"/>
    </location>
</feature>
<dbReference type="PROSITE" id="PS50208">
    <property type="entry name" value="CASPASE_P20"/>
    <property type="match status" value="1"/>
</dbReference>
<name>A0A084W662_ANOSI</name>
<dbReference type="Pfam" id="PF00656">
    <property type="entry name" value="Peptidase_C14"/>
    <property type="match status" value="1"/>
</dbReference>
<dbReference type="PANTHER" id="PTHR22576">
    <property type="entry name" value="MUCOSA ASSOCIATED LYMPHOID TISSUE LYMPHOMA TRANSLOCATION PROTEIN 1/PARACASPASE"/>
    <property type="match status" value="1"/>
</dbReference>
<dbReference type="InterPro" id="IPR033139">
    <property type="entry name" value="Caspase_cys_AS"/>
</dbReference>
<accession>A0A084W662</accession>
<evidence type="ECO:0000256" key="1">
    <source>
        <dbReference type="ARBA" id="ARBA00010134"/>
    </source>
</evidence>
<dbReference type="SMART" id="SM00115">
    <property type="entry name" value="CASc"/>
    <property type="match status" value="1"/>
</dbReference>
<feature type="domain" description="Caspase family p20" evidence="3">
    <location>
        <begin position="119"/>
        <end position="243"/>
    </location>
</feature>
<dbReference type="EnsemblMetazoa" id="ASIC013654-RA">
    <property type="protein sequence ID" value="ASIC013654-PA"/>
    <property type="gene ID" value="ASIC013654"/>
</dbReference>
<dbReference type="PRINTS" id="PR00376">
    <property type="entry name" value="IL1BCENZYME"/>
</dbReference>
<dbReference type="VEuPathDB" id="VectorBase:ASIC013654"/>
<dbReference type="EMBL" id="KE525306">
    <property type="protein sequence ID" value="KFB45706.1"/>
    <property type="molecule type" value="Genomic_DNA"/>
</dbReference>
<organism evidence="4">
    <name type="scientific">Anopheles sinensis</name>
    <name type="common">Mosquito</name>
    <dbReference type="NCBI Taxonomy" id="74873"/>
    <lineage>
        <taxon>Eukaryota</taxon>
        <taxon>Metazoa</taxon>
        <taxon>Ecdysozoa</taxon>
        <taxon>Arthropoda</taxon>
        <taxon>Hexapoda</taxon>
        <taxon>Insecta</taxon>
        <taxon>Pterygota</taxon>
        <taxon>Neoptera</taxon>
        <taxon>Endopterygota</taxon>
        <taxon>Diptera</taxon>
        <taxon>Nematocera</taxon>
        <taxon>Culicoidea</taxon>
        <taxon>Culicidae</taxon>
        <taxon>Anophelinae</taxon>
        <taxon>Anopheles</taxon>
    </lineage>
</organism>
<dbReference type="SUPFAM" id="SSF52129">
    <property type="entry name" value="Caspase-like"/>
    <property type="match status" value="1"/>
</dbReference>
<protein>
    <submittedName>
        <fullName evidence="4">AGAP010829-PA-like protein</fullName>
    </submittedName>
</protein>
<proteinExistence type="inferred from homology"/>
<evidence type="ECO:0000313" key="4">
    <source>
        <dbReference type="EMBL" id="KFB45706.1"/>
    </source>
</evidence>
<dbReference type="OMA" id="DTIMAYD"/>
<dbReference type="AlphaFoldDB" id="A0A084W662"/>
<evidence type="ECO:0000313" key="5">
    <source>
        <dbReference type="EnsemblMetazoa" id="ASIC013654-PA"/>
    </source>
</evidence>
<dbReference type="OrthoDB" id="6114029at2759"/>
<keyword evidence="6" id="KW-1185">Reference proteome</keyword>
<dbReference type="Gene3D" id="3.40.50.1460">
    <property type="match status" value="1"/>
</dbReference>
<dbReference type="InterPro" id="IPR001309">
    <property type="entry name" value="Pept_C14_p20"/>
</dbReference>
<dbReference type="PANTHER" id="PTHR22576:SF41">
    <property type="entry name" value="CASPASE 14, APOPTOSIS-RELATED CYSTEINE PEPTIDASE"/>
    <property type="match status" value="1"/>
</dbReference>
<evidence type="ECO:0000313" key="6">
    <source>
        <dbReference type="Proteomes" id="UP000030765"/>
    </source>
</evidence>
<sequence length="275" mass="30767">MGSMFSKTKQKSESSRPSAVSRLDPARDAVPYKSYATQPASSYSSTTRTFQVREQTQVQRSVHTSTSLVSSGPLTGSPRYSPVYRRPSLQPNVRLQIEASPPSGGISNSSTIEKYDLSKKAYVLVLHHYEFKNKEHNRSGSMQDMVQIKKVLTDFRTDTLKIHSNLSLKSVQRAMDEVSTKDFSKNSCLIVFIMSHGDTKDTIMAYDGEMYSFQTDVVEKCTMNATLKGKPKIFVIQACRGDAEIQTDATRKTISDKKDIVTFQSTYEGNNGRPL</sequence>
<dbReference type="Proteomes" id="UP000030765">
    <property type="component" value="Unassembled WGS sequence"/>
</dbReference>
<dbReference type="InterPro" id="IPR029030">
    <property type="entry name" value="Caspase-like_dom_sf"/>
</dbReference>
<dbReference type="GO" id="GO:0006508">
    <property type="term" value="P:proteolysis"/>
    <property type="evidence" value="ECO:0007669"/>
    <property type="project" value="InterPro"/>
</dbReference>
<dbReference type="STRING" id="74873.A0A084W662"/>
<dbReference type="GO" id="GO:0004197">
    <property type="term" value="F:cysteine-type endopeptidase activity"/>
    <property type="evidence" value="ECO:0007669"/>
    <property type="project" value="InterPro"/>
</dbReference>
<reference evidence="5" key="2">
    <citation type="submission" date="2020-05" db="UniProtKB">
        <authorList>
            <consortium name="EnsemblMetazoa"/>
        </authorList>
    </citation>
    <scope>IDENTIFICATION</scope>
</reference>
<evidence type="ECO:0000256" key="2">
    <source>
        <dbReference type="SAM" id="MobiDB-lite"/>
    </source>
</evidence>
<feature type="compositionally biased region" description="Polar residues" evidence="2">
    <location>
        <begin position="35"/>
        <end position="74"/>
    </location>
</feature>
<dbReference type="EMBL" id="ATLV01020735">
    <property type="status" value="NOT_ANNOTATED_CDS"/>
    <property type="molecule type" value="Genomic_DNA"/>
</dbReference>
<dbReference type="PROSITE" id="PS01122">
    <property type="entry name" value="CASPASE_CYS"/>
    <property type="match status" value="1"/>
</dbReference>
<dbReference type="InterPro" id="IPR011600">
    <property type="entry name" value="Pept_C14_caspase"/>
</dbReference>